<evidence type="ECO:0000256" key="1">
    <source>
        <dbReference type="ARBA" id="ARBA00001964"/>
    </source>
</evidence>
<evidence type="ECO:0000313" key="5">
    <source>
        <dbReference type="EMBL" id="CAB4581509.1"/>
    </source>
</evidence>
<dbReference type="Pfam" id="PF02779">
    <property type="entry name" value="Transket_pyr"/>
    <property type="match status" value="1"/>
</dbReference>
<dbReference type="CDD" id="cd07036">
    <property type="entry name" value="TPP_PYR_E1-PDHc-beta_like"/>
    <property type="match status" value="1"/>
</dbReference>
<dbReference type="GO" id="GO:0016491">
    <property type="term" value="F:oxidoreductase activity"/>
    <property type="evidence" value="ECO:0007669"/>
    <property type="project" value="UniProtKB-KW"/>
</dbReference>
<reference evidence="5" key="1">
    <citation type="submission" date="2020-05" db="EMBL/GenBank/DDBJ databases">
        <authorList>
            <person name="Chiriac C."/>
            <person name="Salcher M."/>
            <person name="Ghai R."/>
            <person name="Kavagutti S V."/>
        </authorList>
    </citation>
    <scope>NUCLEOTIDE SEQUENCE</scope>
</reference>
<dbReference type="Gene3D" id="3.40.50.970">
    <property type="match status" value="1"/>
</dbReference>
<evidence type="ECO:0000256" key="3">
    <source>
        <dbReference type="ARBA" id="ARBA00023052"/>
    </source>
</evidence>
<dbReference type="PANTHER" id="PTHR43257">
    <property type="entry name" value="PYRUVATE DEHYDROGENASE E1 COMPONENT BETA SUBUNIT"/>
    <property type="match status" value="1"/>
</dbReference>
<dbReference type="AlphaFoldDB" id="A0A6J6F1Q6"/>
<evidence type="ECO:0000256" key="2">
    <source>
        <dbReference type="ARBA" id="ARBA00023002"/>
    </source>
</evidence>
<feature type="domain" description="Transketolase-like pyrimidine-binding" evidence="4">
    <location>
        <begin position="7"/>
        <end position="182"/>
    </location>
</feature>
<organism evidence="5">
    <name type="scientific">freshwater metagenome</name>
    <dbReference type="NCBI Taxonomy" id="449393"/>
    <lineage>
        <taxon>unclassified sequences</taxon>
        <taxon>metagenomes</taxon>
        <taxon>ecological metagenomes</taxon>
    </lineage>
</organism>
<keyword evidence="2" id="KW-0560">Oxidoreductase</keyword>
<dbReference type="SUPFAM" id="SSF52518">
    <property type="entry name" value="Thiamin diphosphate-binding fold (THDP-binding)"/>
    <property type="match status" value="1"/>
</dbReference>
<dbReference type="FunFam" id="3.40.50.920:FF:000001">
    <property type="entry name" value="Pyruvate dehydrogenase E1 beta subunit"/>
    <property type="match status" value="1"/>
</dbReference>
<dbReference type="Gene3D" id="3.40.50.920">
    <property type="match status" value="1"/>
</dbReference>
<dbReference type="InterPro" id="IPR005475">
    <property type="entry name" value="Transketolase-like_Pyr-bd"/>
</dbReference>
<dbReference type="InterPro" id="IPR009014">
    <property type="entry name" value="Transketo_C/PFOR_II"/>
</dbReference>
<dbReference type="PANTHER" id="PTHR43257:SF2">
    <property type="entry name" value="PYRUVATE DEHYDROGENASE E1 COMPONENT SUBUNIT BETA"/>
    <property type="match status" value="1"/>
</dbReference>
<comment type="cofactor">
    <cofactor evidence="1">
        <name>thiamine diphosphate</name>
        <dbReference type="ChEBI" id="CHEBI:58937"/>
    </cofactor>
</comment>
<dbReference type="InterPro" id="IPR029061">
    <property type="entry name" value="THDP-binding"/>
</dbReference>
<dbReference type="InterPro" id="IPR033248">
    <property type="entry name" value="Transketolase_C"/>
</dbReference>
<gene>
    <name evidence="5" type="ORF">UFOPK1722_01077</name>
</gene>
<dbReference type="SMART" id="SM00861">
    <property type="entry name" value="Transket_pyr"/>
    <property type="match status" value="1"/>
</dbReference>
<dbReference type="EMBL" id="CAEZTS010000089">
    <property type="protein sequence ID" value="CAB4581509.1"/>
    <property type="molecule type" value="Genomic_DNA"/>
</dbReference>
<keyword evidence="3" id="KW-0786">Thiamine pyrophosphate</keyword>
<accession>A0A6J6F1Q6</accession>
<dbReference type="NCBIfam" id="NF006667">
    <property type="entry name" value="PRK09212.1"/>
    <property type="match status" value="1"/>
</dbReference>
<proteinExistence type="predicted"/>
<dbReference type="Pfam" id="PF02780">
    <property type="entry name" value="Transketolase_C"/>
    <property type="match status" value="1"/>
</dbReference>
<evidence type="ECO:0000259" key="4">
    <source>
        <dbReference type="SMART" id="SM00861"/>
    </source>
</evidence>
<name>A0A6J6F1Q6_9ZZZZ</name>
<protein>
    <submittedName>
        <fullName evidence="5">Unannotated protein</fullName>
    </submittedName>
</protein>
<dbReference type="SUPFAM" id="SSF52922">
    <property type="entry name" value="TK C-terminal domain-like"/>
    <property type="match status" value="1"/>
</dbReference>
<dbReference type="FunFam" id="3.40.50.970:FF:000001">
    <property type="entry name" value="Pyruvate dehydrogenase E1 beta subunit"/>
    <property type="match status" value="1"/>
</dbReference>
<sequence>MADERKLAYVMAFNEAVKQQMEADPNVFCAGEDIGAFGGVFGTFGGLQARFGADRVVDTPISEQAIVGLGVGAAVTGLRPIVDLMFMDFICVALDQIVNQAAKLKYMFGGDAVLPLTITTAGGGGLSAAAQHSQSLEALLCHIPGLKVVMPSNPYDMKGLMTACIQENNPTVMIKHKRLLGMTGHVPEESYSIPLGKGNILRPGKDVSIVAYARMANEALVAAEELAKDGIDCEIIDPRTLQPLDTDLIVSSVKKTNHAVVVHEAVRFGGLGGEIASQIQELAFDYLDAPVTRIGAPFSPVPFSPALEQHYIPNAKTIVQGVRDVMARV</sequence>